<sequence length="80" mass="8837">MDAIAAIANEITTAGPAVVFETDPASTYTPTPSVEPIPRAVRSNVDRHLANPVSRGRSTSFLRLNVLYRFANFQFFMSYT</sequence>
<evidence type="ECO:0000313" key="1">
    <source>
        <dbReference type="EMBL" id="KOX79277.1"/>
    </source>
</evidence>
<organism evidence="1 2">
    <name type="scientific">Melipona quadrifasciata</name>
    <dbReference type="NCBI Taxonomy" id="166423"/>
    <lineage>
        <taxon>Eukaryota</taxon>
        <taxon>Metazoa</taxon>
        <taxon>Ecdysozoa</taxon>
        <taxon>Arthropoda</taxon>
        <taxon>Hexapoda</taxon>
        <taxon>Insecta</taxon>
        <taxon>Pterygota</taxon>
        <taxon>Neoptera</taxon>
        <taxon>Endopterygota</taxon>
        <taxon>Hymenoptera</taxon>
        <taxon>Apocrita</taxon>
        <taxon>Aculeata</taxon>
        <taxon>Apoidea</taxon>
        <taxon>Anthophila</taxon>
        <taxon>Apidae</taxon>
        <taxon>Melipona</taxon>
    </lineage>
</organism>
<dbReference type="AlphaFoldDB" id="A0A0M9A8B1"/>
<keyword evidence="2" id="KW-1185">Reference proteome</keyword>
<dbReference type="Proteomes" id="UP000053105">
    <property type="component" value="Unassembled WGS sequence"/>
</dbReference>
<dbReference type="EMBL" id="KQ435713">
    <property type="protein sequence ID" value="KOX79277.1"/>
    <property type="molecule type" value="Genomic_DNA"/>
</dbReference>
<reference evidence="1 2" key="1">
    <citation type="submission" date="2015-07" db="EMBL/GenBank/DDBJ databases">
        <title>The genome of Melipona quadrifasciata.</title>
        <authorList>
            <person name="Pan H."/>
            <person name="Kapheim K."/>
        </authorList>
    </citation>
    <scope>NUCLEOTIDE SEQUENCE [LARGE SCALE GENOMIC DNA]</scope>
    <source>
        <strain evidence="1">0111107301</strain>
        <tissue evidence="1">Whole body</tissue>
    </source>
</reference>
<accession>A0A0M9A8B1</accession>
<proteinExistence type="predicted"/>
<evidence type="ECO:0000313" key="2">
    <source>
        <dbReference type="Proteomes" id="UP000053105"/>
    </source>
</evidence>
<name>A0A0M9A8B1_9HYME</name>
<gene>
    <name evidence="1" type="ORF">WN51_09079</name>
</gene>
<protein>
    <submittedName>
        <fullName evidence="1">Uncharacterized protein</fullName>
    </submittedName>
</protein>